<keyword evidence="2" id="KW-1185">Reference proteome</keyword>
<reference evidence="2" key="2">
    <citation type="submission" date="2015-01" db="EMBL/GenBank/DDBJ databases">
        <title>Evolutionary Origins and Diversification of the Mycorrhizal Mutualists.</title>
        <authorList>
            <consortium name="DOE Joint Genome Institute"/>
            <consortium name="Mycorrhizal Genomics Consortium"/>
            <person name="Kohler A."/>
            <person name="Kuo A."/>
            <person name="Nagy L.G."/>
            <person name="Floudas D."/>
            <person name="Copeland A."/>
            <person name="Barry K.W."/>
            <person name="Cichocki N."/>
            <person name="Veneault-Fourrey C."/>
            <person name="LaButti K."/>
            <person name="Lindquist E.A."/>
            <person name="Lipzen A."/>
            <person name="Lundell T."/>
            <person name="Morin E."/>
            <person name="Murat C."/>
            <person name="Riley R."/>
            <person name="Ohm R."/>
            <person name="Sun H."/>
            <person name="Tunlid A."/>
            <person name="Henrissat B."/>
            <person name="Grigoriev I.V."/>
            <person name="Hibbett D.S."/>
            <person name="Martin F."/>
        </authorList>
    </citation>
    <scope>NUCLEOTIDE SEQUENCE [LARGE SCALE GENOMIC DNA]</scope>
    <source>
        <strain evidence="2">MAFF 305830</strain>
    </source>
</reference>
<name>A0A0C2WHA9_SERVB</name>
<protein>
    <submittedName>
        <fullName evidence="1">Uncharacterized protein</fullName>
    </submittedName>
</protein>
<dbReference type="AlphaFoldDB" id="A0A0C2WHA9"/>
<dbReference type="Proteomes" id="UP000054097">
    <property type="component" value="Unassembled WGS sequence"/>
</dbReference>
<dbReference type="EMBL" id="KN824311">
    <property type="protein sequence ID" value="KIM25783.1"/>
    <property type="molecule type" value="Genomic_DNA"/>
</dbReference>
<sequence>MLLDCIPIRMHHRKHSNPLEVSQTKRDPPRLPNELWMNVLEIASYPGIIIGDEACPPDEIERFIIMRGQDQGAAAAGHLFQKTKKRLGAVCRLWRQLVDAIIWKEWIIDLSSAPESIKRLEKMTGPTQKPVSRLNVRFSDGGDIKLVHCPPVSSLTIAIHPARVWGRTTLDTLASILHHPTVLRSLHLTLTALPDTNPDFLSPLASPDVPLLTLSLKISDVRIFHPTLTFPYITTFSIQTMHSGRDPGAARPTSWNLPSLINLSIQCPIGILDPQMETFISHLFVKQLRGLRMVWPHSAGIDTSLPGFWRGLPKLEVLSTEFAALFYDRGGKTLPPHALNDLLRRILPSNLRLRHLIQNGYSRPVEFVPGILEILKHCSKPDTISLSPATGNLAFNSDEEQRLAIGELQTICRSRGIRILDAEGVEIREMSKSR</sequence>
<evidence type="ECO:0000313" key="2">
    <source>
        <dbReference type="Proteomes" id="UP000054097"/>
    </source>
</evidence>
<reference evidence="1 2" key="1">
    <citation type="submission" date="2014-04" db="EMBL/GenBank/DDBJ databases">
        <authorList>
            <consortium name="DOE Joint Genome Institute"/>
            <person name="Kuo A."/>
            <person name="Zuccaro A."/>
            <person name="Kohler A."/>
            <person name="Nagy L.G."/>
            <person name="Floudas D."/>
            <person name="Copeland A."/>
            <person name="Barry K.W."/>
            <person name="Cichocki N."/>
            <person name="Veneault-Fourrey C."/>
            <person name="LaButti K."/>
            <person name="Lindquist E.A."/>
            <person name="Lipzen A."/>
            <person name="Lundell T."/>
            <person name="Morin E."/>
            <person name="Murat C."/>
            <person name="Sun H."/>
            <person name="Tunlid A."/>
            <person name="Henrissat B."/>
            <person name="Grigoriev I.V."/>
            <person name="Hibbett D.S."/>
            <person name="Martin F."/>
            <person name="Nordberg H.P."/>
            <person name="Cantor M.N."/>
            <person name="Hua S.X."/>
        </authorList>
    </citation>
    <scope>NUCLEOTIDE SEQUENCE [LARGE SCALE GENOMIC DNA]</scope>
    <source>
        <strain evidence="1 2">MAFF 305830</strain>
    </source>
</reference>
<gene>
    <name evidence="1" type="ORF">M408DRAFT_204139</name>
</gene>
<evidence type="ECO:0000313" key="1">
    <source>
        <dbReference type="EMBL" id="KIM25783.1"/>
    </source>
</evidence>
<dbReference type="HOGENOM" id="CLU_605680_0_0_1"/>
<proteinExistence type="predicted"/>
<organism evidence="1 2">
    <name type="scientific">Serendipita vermifera MAFF 305830</name>
    <dbReference type="NCBI Taxonomy" id="933852"/>
    <lineage>
        <taxon>Eukaryota</taxon>
        <taxon>Fungi</taxon>
        <taxon>Dikarya</taxon>
        <taxon>Basidiomycota</taxon>
        <taxon>Agaricomycotina</taxon>
        <taxon>Agaricomycetes</taxon>
        <taxon>Sebacinales</taxon>
        <taxon>Serendipitaceae</taxon>
        <taxon>Serendipita</taxon>
    </lineage>
</organism>
<dbReference type="OrthoDB" id="10684027at2759"/>
<accession>A0A0C2WHA9</accession>